<proteinExistence type="predicted"/>
<feature type="region of interest" description="Disordered" evidence="2">
    <location>
        <begin position="194"/>
        <end position="276"/>
    </location>
</feature>
<feature type="domain" description="CCHC-type" evidence="3">
    <location>
        <begin position="345"/>
        <end position="359"/>
    </location>
</feature>
<organism evidence="4 5">
    <name type="scientific">Dichomitus squalens</name>
    <dbReference type="NCBI Taxonomy" id="114155"/>
    <lineage>
        <taxon>Eukaryota</taxon>
        <taxon>Fungi</taxon>
        <taxon>Dikarya</taxon>
        <taxon>Basidiomycota</taxon>
        <taxon>Agaricomycotina</taxon>
        <taxon>Agaricomycetes</taxon>
        <taxon>Polyporales</taxon>
        <taxon>Polyporaceae</taxon>
        <taxon>Dichomitus</taxon>
    </lineage>
</organism>
<name>A0A4V2K677_9APHY</name>
<sequence length="378" mass="43478">MARTVADMPMRGSHKAPRTFKGHAHRVKDFLDEYETLLKHNNVTDAAQSCKVIMHYCSHDVREILETLDQTDWDTMKGQIEKIFDAEKPDRRYQKKDLSEFTRKAKVKPMTSMTRVRNYQREFQKIAGWLKKKNHITDDEYNKSFWKGIPKNVRGRLELSYVAANAVKDFSKPFVVDKVITELEKMFGRNRFNIEVSDSEDEDSDDYSTESDSENNNSEDSEDSEAHYKRRSTMRKALRCAQKKSRGTKLAQPDSIPPVEPVSQPLHTKQGRTGHEDLGDIENIISRLQNMSLDDPSYAALYYRAFKMDKDITFVIKPPKDTGFRGSAPSQPSPPRPTARTEMTCYGCGEVGHGMYVCPLNDLIVKGVLKRDSDNRYV</sequence>
<keyword evidence="1" id="KW-0479">Metal-binding</keyword>
<dbReference type="InterPro" id="IPR001878">
    <property type="entry name" value="Znf_CCHC"/>
</dbReference>
<keyword evidence="5" id="KW-1185">Reference proteome</keyword>
<evidence type="ECO:0000313" key="4">
    <source>
        <dbReference type="EMBL" id="TBU51223.1"/>
    </source>
</evidence>
<protein>
    <recommendedName>
        <fullName evidence="3">CCHC-type domain-containing protein</fullName>
    </recommendedName>
</protein>
<keyword evidence="1" id="KW-0862">Zinc</keyword>
<dbReference type="PROSITE" id="PS50158">
    <property type="entry name" value="ZF_CCHC"/>
    <property type="match status" value="1"/>
</dbReference>
<dbReference type="EMBL" id="ML145359">
    <property type="protein sequence ID" value="TBU51223.1"/>
    <property type="molecule type" value="Genomic_DNA"/>
</dbReference>
<accession>A0A4V2K677</accession>
<keyword evidence="1" id="KW-0863">Zinc-finger</keyword>
<feature type="compositionally biased region" description="Acidic residues" evidence="2">
    <location>
        <begin position="197"/>
        <end position="223"/>
    </location>
</feature>
<feature type="region of interest" description="Disordered" evidence="2">
    <location>
        <begin position="1"/>
        <end position="21"/>
    </location>
</feature>
<reference evidence="4 5" key="1">
    <citation type="submission" date="2019-01" db="EMBL/GenBank/DDBJ databases">
        <title>Draft genome sequences of three monokaryotic isolates of the white-rot basidiomycete fungus Dichomitus squalens.</title>
        <authorList>
            <consortium name="DOE Joint Genome Institute"/>
            <person name="Lopez S.C."/>
            <person name="Andreopoulos B."/>
            <person name="Pangilinan J."/>
            <person name="Lipzen A."/>
            <person name="Riley R."/>
            <person name="Ahrendt S."/>
            <person name="Ng V."/>
            <person name="Barry K."/>
            <person name="Daum C."/>
            <person name="Grigoriev I.V."/>
            <person name="Hilden K.S."/>
            <person name="Makela M.R."/>
            <person name="de Vries R.P."/>
        </authorList>
    </citation>
    <scope>NUCLEOTIDE SEQUENCE [LARGE SCALE GENOMIC DNA]</scope>
    <source>
        <strain evidence="4 5">CBS 464.89</strain>
    </source>
</reference>
<dbReference type="GO" id="GO:0008270">
    <property type="term" value="F:zinc ion binding"/>
    <property type="evidence" value="ECO:0007669"/>
    <property type="project" value="UniProtKB-KW"/>
</dbReference>
<evidence type="ECO:0000256" key="2">
    <source>
        <dbReference type="SAM" id="MobiDB-lite"/>
    </source>
</evidence>
<dbReference type="GO" id="GO:0003676">
    <property type="term" value="F:nucleic acid binding"/>
    <property type="evidence" value="ECO:0007669"/>
    <property type="project" value="InterPro"/>
</dbReference>
<feature type="non-terminal residue" evidence="4">
    <location>
        <position position="378"/>
    </location>
</feature>
<dbReference type="Proteomes" id="UP000292082">
    <property type="component" value="Unassembled WGS sequence"/>
</dbReference>
<evidence type="ECO:0000313" key="5">
    <source>
        <dbReference type="Proteomes" id="UP000292082"/>
    </source>
</evidence>
<gene>
    <name evidence="4" type="ORF">BD310DRAFT_834930</name>
</gene>
<feature type="compositionally biased region" description="Basic residues" evidence="2">
    <location>
        <begin position="228"/>
        <end position="247"/>
    </location>
</feature>
<evidence type="ECO:0000259" key="3">
    <source>
        <dbReference type="PROSITE" id="PS50158"/>
    </source>
</evidence>
<evidence type="ECO:0000256" key="1">
    <source>
        <dbReference type="PROSITE-ProRule" id="PRU00047"/>
    </source>
</evidence>
<dbReference type="AlphaFoldDB" id="A0A4V2K677"/>
<feature type="compositionally biased region" description="Basic residues" evidence="2">
    <location>
        <begin position="12"/>
        <end position="21"/>
    </location>
</feature>
<feature type="region of interest" description="Disordered" evidence="2">
    <location>
        <begin position="319"/>
        <end position="340"/>
    </location>
</feature>